<dbReference type="EMBL" id="DVIU01000211">
    <property type="protein sequence ID" value="HIS37069.1"/>
    <property type="molecule type" value="Genomic_DNA"/>
</dbReference>
<reference evidence="1" key="1">
    <citation type="submission" date="2020-10" db="EMBL/GenBank/DDBJ databases">
        <authorList>
            <person name="Gilroy R."/>
        </authorList>
    </citation>
    <scope>NUCLEOTIDE SEQUENCE</scope>
    <source>
        <strain evidence="1">6276</strain>
    </source>
</reference>
<comment type="caution">
    <text evidence="1">The sequence shown here is derived from an EMBL/GenBank/DDBJ whole genome shotgun (WGS) entry which is preliminary data.</text>
</comment>
<proteinExistence type="predicted"/>
<evidence type="ECO:0000313" key="2">
    <source>
        <dbReference type="Proteomes" id="UP000823928"/>
    </source>
</evidence>
<protein>
    <submittedName>
        <fullName evidence="1">Uncharacterized protein</fullName>
    </submittedName>
</protein>
<evidence type="ECO:0000313" key="1">
    <source>
        <dbReference type="EMBL" id="HIS37069.1"/>
    </source>
</evidence>
<reference evidence="1" key="2">
    <citation type="journal article" date="2021" name="PeerJ">
        <title>Extensive microbial diversity within the chicken gut microbiome revealed by metagenomics and culture.</title>
        <authorList>
            <person name="Gilroy R."/>
            <person name="Ravi A."/>
            <person name="Getino M."/>
            <person name="Pursley I."/>
            <person name="Horton D.L."/>
            <person name="Alikhan N.F."/>
            <person name="Baker D."/>
            <person name="Gharbi K."/>
            <person name="Hall N."/>
            <person name="Watson M."/>
            <person name="Adriaenssens E.M."/>
            <person name="Foster-Nyarko E."/>
            <person name="Jarju S."/>
            <person name="Secka A."/>
            <person name="Antonio M."/>
            <person name="Oren A."/>
            <person name="Chaudhuri R.R."/>
            <person name="La Ragione R."/>
            <person name="Hildebrand F."/>
            <person name="Pallen M.J."/>
        </authorList>
    </citation>
    <scope>NUCLEOTIDE SEQUENCE</scope>
    <source>
        <strain evidence="1">6276</strain>
    </source>
</reference>
<accession>A0A9D1JNZ8</accession>
<sequence>MVDGIGNGPKNPQNVQNRAANIGKSAVKGGLLGAAAGMIGDLLSGKKDSIQSDTLNVKGLSIERQSQADYNYSGTVGYQGTAEYSVSGSVPAEITWEKWANGILEAQGTIIQDVPWSSSGTVEYQGSVDYQGTVDYISNHTVDYRGSQE</sequence>
<gene>
    <name evidence="1" type="ORF">IAC10_10655</name>
</gene>
<name>A0A9D1JNZ8_9BACT</name>
<organism evidence="1 2">
    <name type="scientific">Candidatus Scatousia excrementigallinarum</name>
    <dbReference type="NCBI Taxonomy" id="2840935"/>
    <lineage>
        <taxon>Bacteria</taxon>
        <taxon>Candidatus Scatousia</taxon>
    </lineage>
</organism>
<dbReference type="Proteomes" id="UP000823928">
    <property type="component" value="Unassembled WGS sequence"/>
</dbReference>
<dbReference type="AlphaFoldDB" id="A0A9D1JNZ8"/>